<gene>
    <name evidence="1" type="ORF">EFREU_v1c01590</name>
</gene>
<sequence>MKKCIICHRPITRNEMVMTGHKPTNQLISGPMHASCYKIMTIFMVRGARLPLTWLVMGIIFMVVILIPGLISSDQKLIITSVVIMGGVGATSALWFGLMYKSALKECKTHEPLLKKEDIYTYNVGMGENEYSIKEESFDYYQDYPDATEEGDWNIDPATPTHDADWALKFMSLAPNFTIKDLDKRFADLSKIYQPSGTNQYQTQKMRELLEAVKILRGDILGEDTDTNNNDFEGNNN</sequence>
<accession>A0A2K8NRM1</accession>
<proteinExistence type="predicted"/>
<reference evidence="1 2" key="1">
    <citation type="submission" date="2017-11" db="EMBL/GenBank/DDBJ databases">
        <title>Genome sequence of Entomoplasma freundtii BARC 318 (ATCC 51999).</title>
        <authorList>
            <person name="Lo W.-S."/>
            <person name="Gasparich G.E."/>
            <person name="Kuo C.-H."/>
        </authorList>
    </citation>
    <scope>NUCLEOTIDE SEQUENCE [LARGE SCALE GENOMIC DNA]</scope>
    <source>
        <strain evidence="1 2">BARC 318</strain>
    </source>
</reference>
<evidence type="ECO:0000313" key="1">
    <source>
        <dbReference type="EMBL" id="ATZ16186.1"/>
    </source>
</evidence>
<name>A0A2K8NRM1_9MOLU</name>
<dbReference type="AlphaFoldDB" id="A0A2K8NRM1"/>
<dbReference type="Proteomes" id="UP000232222">
    <property type="component" value="Chromosome"/>
</dbReference>
<dbReference type="KEGG" id="efr:EFREU_v1c01590"/>
<dbReference type="EMBL" id="CP024962">
    <property type="protein sequence ID" value="ATZ16186.1"/>
    <property type="molecule type" value="Genomic_DNA"/>
</dbReference>
<evidence type="ECO:0000313" key="2">
    <source>
        <dbReference type="Proteomes" id="UP000232222"/>
    </source>
</evidence>
<protein>
    <submittedName>
        <fullName evidence="1">Uncharacterized protein</fullName>
    </submittedName>
</protein>
<keyword evidence="2" id="KW-1185">Reference proteome</keyword>
<organism evidence="1 2">
    <name type="scientific">Entomoplasma freundtii</name>
    <dbReference type="NCBI Taxonomy" id="74700"/>
    <lineage>
        <taxon>Bacteria</taxon>
        <taxon>Bacillati</taxon>
        <taxon>Mycoplasmatota</taxon>
        <taxon>Mollicutes</taxon>
        <taxon>Entomoplasmatales</taxon>
        <taxon>Entomoplasmataceae</taxon>
        <taxon>Entomoplasma</taxon>
    </lineage>
</organism>
<dbReference type="RefSeq" id="WP_100609145.1">
    <property type="nucleotide sequence ID" value="NZ_CP024962.1"/>
</dbReference>